<dbReference type="InterPro" id="IPR020945">
    <property type="entry name" value="DMSO/NO3_reduct_chaperone"/>
</dbReference>
<evidence type="ECO:0000313" key="2">
    <source>
        <dbReference type="EMBL" id="KPQ43399.1"/>
    </source>
</evidence>
<name>A0A0P8AGB8_9EURY</name>
<dbReference type="InterPro" id="IPR050289">
    <property type="entry name" value="TorD/DmsD_chaperones"/>
</dbReference>
<accession>A0A0P8AGB8</accession>
<dbReference type="Gene3D" id="1.10.3480.10">
    <property type="entry name" value="TorD-like"/>
    <property type="match status" value="1"/>
</dbReference>
<keyword evidence="1" id="KW-0143">Chaperone</keyword>
<gene>
    <name evidence="2" type="ORF">MPEBLZ_02037</name>
</gene>
<organism evidence="2 3">
    <name type="scientific">Candidatus Methanoperedens nitratireducens</name>
    <dbReference type="NCBI Taxonomy" id="1392998"/>
    <lineage>
        <taxon>Archaea</taxon>
        <taxon>Methanobacteriati</taxon>
        <taxon>Methanobacteriota</taxon>
        <taxon>Stenosarchaea group</taxon>
        <taxon>Methanomicrobia</taxon>
        <taxon>Methanosarcinales</taxon>
        <taxon>ANME-2 cluster</taxon>
        <taxon>Candidatus Methanoperedentaceae</taxon>
        <taxon>Candidatus Methanoperedens</taxon>
    </lineage>
</organism>
<dbReference type="AlphaFoldDB" id="A0A0P8AGB8"/>
<reference evidence="2 3" key="1">
    <citation type="submission" date="2015-09" db="EMBL/GenBank/DDBJ databases">
        <title>A metagenomics-based metabolic model of nitrate-dependent anaerobic oxidation of methane by Methanoperedens-like archaea.</title>
        <authorList>
            <person name="Arshad A."/>
            <person name="Speth D.R."/>
            <person name="De Graaf R.M."/>
            <person name="Op Den Camp H.J."/>
            <person name="Jetten M.S."/>
            <person name="Welte C.U."/>
        </authorList>
    </citation>
    <scope>NUCLEOTIDE SEQUENCE [LARGE SCALE GENOMIC DNA]</scope>
</reference>
<dbReference type="SUPFAM" id="SSF89155">
    <property type="entry name" value="TorD-like"/>
    <property type="match status" value="1"/>
</dbReference>
<dbReference type="PANTHER" id="PTHR34227">
    <property type="entry name" value="CHAPERONE PROTEIN YCDY"/>
    <property type="match status" value="1"/>
</dbReference>
<dbReference type="InterPro" id="IPR036411">
    <property type="entry name" value="TorD-like_sf"/>
</dbReference>
<dbReference type="Pfam" id="PF02613">
    <property type="entry name" value="Nitrate_red_del"/>
    <property type="match status" value="1"/>
</dbReference>
<sequence>MNREMCEDSMLHDTERMNMYKTFSSAFSYPDEHFFNLFSFTDAEKKELILEYDRLFRAKDIWLYGTEYTALNEFQRVQYLSDIMGFYKAFGLEPENDRPDSLHIELEFMDYLIFKRFHALEKDKADSNEKAFICFDAQKKFFNEHLYPAAGKIAKAIISQSNNNFYVETANDMLEFLESEEKFFGRNT</sequence>
<comment type="caution">
    <text evidence="2">The sequence shown here is derived from an EMBL/GenBank/DDBJ whole genome shotgun (WGS) entry which is preliminary data.</text>
</comment>
<protein>
    <submittedName>
        <fullName evidence="2">Nitrate reductase delta subunit</fullName>
    </submittedName>
</protein>
<evidence type="ECO:0000256" key="1">
    <source>
        <dbReference type="ARBA" id="ARBA00023186"/>
    </source>
</evidence>
<dbReference type="Proteomes" id="UP000050360">
    <property type="component" value="Unassembled WGS sequence"/>
</dbReference>
<proteinExistence type="predicted"/>
<dbReference type="PANTHER" id="PTHR34227:SF1">
    <property type="entry name" value="DIMETHYL SULFOXIDE REDUCTASE CHAPERONE-RELATED"/>
    <property type="match status" value="1"/>
</dbReference>
<dbReference type="EMBL" id="LKCM01000151">
    <property type="protein sequence ID" value="KPQ43399.1"/>
    <property type="molecule type" value="Genomic_DNA"/>
</dbReference>
<evidence type="ECO:0000313" key="3">
    <source>
        <dbReference type="Proteomes" id="UP000050360"/>
    </source>
</evidence>